<keyword evidence="12" id="KW-1185">Reference proteome</keyword>
<dbReference type="GO" id="GO:0004070">
    <property type="term" value="F:aspartate carbamoyltransferase activity"/>
    <property type="evidence" value="ECO:0007669"/>
    <property type="project" value="UniProtKB-UniRule"/>
</dbReference>
<proteinExistence type="inferred from homology"/>
<dbReference type="SUPFAM" id="SSF53671">
    <property type="entry name" value="Aspartate/ornithine carbamoyltransferase"/>
    <property type="match status" value="1"/>
</dbReference>
<dbReference type="GO" id="GO:0005829">
    <property type="term" value="C:cytosol"/>
    <property type="evidence" value="ECO:0007669"/>
    <property type="project" value="TreeGrafter"/>
</dbReference>
<comment type="subunit">
    <text evidence="7">Heterododecamer (2C3:3R2) of six catalytic PyrB chains organized as two trimers (C3), and six regulatory PyrI chains organized as three dimers (R2).</text>
</comment>
<dbReference type="FunFam" id="3.40.50.1370:FF:000007">
    <property type="entry name" value="Aspartate carbamoyltransferase"/>
    <property type="match status" value="1"/>
</dbReference>
<dbReference type="EC" id="2.1.3.2" evidence="7"/>
<gene>
    <name evidence="7" type="primary">pyrB</name>
    <name evidence="11" type="ORF">SE17_10755</name>
</gene>
<organism evidence="11 12">
    <name type="scientific">Kouleothrix aurantiaca</name>
    <dbReference type="NCBI Taxonomy" id="186479"/>
    <lineage>
        <taxon>Bacteria</taxon>
        <taxon>Bacillati</taxon>
        <taxon>Chloroflexota</taxon>
        <taxon>Chloroflexia</taxon>
        <taxon>Chloroflexales</taxon>
        <taxon>Roseiflexineae</taxon>
        <taxon>Roseiflexaceae</taxon>
        <taxon>Kouleothrix</taxon>
    </lineage>
</organism>
<dbReference type="NCBIfam" id="NF002032">
    <property type="entry name" value="PRK00856.1"/>
    <property type="match status" value="1"/>
</dbReference>
<evidence type="ECO:0000313" key="11">
    <source>
        <dbReference type="EMBL" id="KPV53247.1"/>
    </source>
</evidence>
<name>A0A0P9FJE3_9CHLR</name>
<evidence type="ECO:0000256" key="8">
    <source>
        <dbReference type="SAM" id="MobiDB-lite"/>
    </source>
</evidence>
<comment type="pathway">
    <text evidence="1 7">Pyrimidine metabolism; UMP biosynthesis via de novo pathway; (S)-dihydroorotate from bicarbonate: step 2/3.</text>
</comment>
<keyword evidence="4 7" id="KW-0665">Pyrimidine biosynthesis</keyword>
<dbReference type="PANTHER" id="PTHR45753">
    <property type="entry name" value="ORNITHINE CARBAMOYLTRANSFERASE, MITOCHONDRIAL"/>
    <property type="match status" value="1"/>
</dbReference>
<feature type="binding site" evidence="7">
    <location>
        <position position="75"/>
    </location>
    <ligand>
        <name>carbamoyl phosphate</name>
        <dbReference type="ChEBI" id="CHEBI:58228"/>
    </ligand>
</feature>
<keyword evidence="3 7" id="KW-0808">Transferase</keyword>
<dbReference type="UniPathway" id="UPA00070">
    <property type="reaction ID" value="UER00116"/>
</dbReference>
<dbReference type="NCBIfam" id="TIGR00670">
    <property type="entry name" value="asp_carb_tr"/>
    <property type="match status" value="1"/>
</dbReference>
<dbReference type="PRINTS" id="PR00100">
    <property type="entry name" value="AOTCASE"/>
</dbReference>
<feature type="binding site" evidence="7">
    <location>
        <position position="285"/>
    </location>
    <ligand>
        <name>carbamoyl phosphate</name>
        <dbReference type="ChEBI" id="CHEBI:58228"/>
    </ligand>
</feature>
<dbReference type="EMBL" id="LJCR01000303">
    <property type="protein sequence ID" value="KPV53247.1"/>
    <property type="molecule type" value="Genomic_DNA"/>
</dbReference>
<evidence type="ECO:0000256" key="5">
    <source>
        <dbReference type="ARBA" id="ARBA00043884"/>
    </source>
</evidence>
<feature type="binding site" evidence="7">
    <location>
        <position position="286"/>
    </location>
    <ligand>
        <name>carbamoyl phosphate</name>
        <dbReference type="ChEBI" id="CHEBI:58228"/>
    </ligand>
</feature>
<evidence type="ECO:0000313" key="12">
    <source>
        <dbReference type="Proteomes" id="UP000050509"/>
    </source>
</evidence>
<dbReference type="PATRIC" id="fig|186479.3.peg.6334"/>
<comment type="caution">
    <text evidence="11">The sequence shown here is derived from an EMBL/GenBank/DDBJ whole genome shotgun (WGS) entry which is preliminary data.</text>
</comment>
<reference evidence="11 12" key="1">
    <citation type="submission" date="2015-09" db="EMBL/GenBank/DDBJ databases">
        <title>Draft genome sequence of Kouleothrix aurantiaca JCM 19913.</title>
        <authorList>
            <person name="Hemp J."/>
        </authorList>
    </citation>
    <scope>NUCLEOTIDE SEQUENCE [LARGE SCALE GENOMIC DNA]</scope>
    <source>
        <strain evidence="11 12">COM-B</strain>
    </source>
</reference>
<feature type="region of interest" description="Disordered" evidence="8">
    <location>
        <begin position="1"/>
        <end position="23"/>
    </location>
</feature>
<dbReference type="GO" id="GO:0016597">
    <property type="term" value="F:amino acid binding"/>
    <property type="evidence" value="ECO:0007669"/>
    <property type="project" value="InterPro"/>
</dbReference>
<feature type="binding site" evidence="7">
    <location>
        <position position="156"/>
    </location>
    <ligand>
        <name>carbamoyl phosphate</name>
        <dbReference type="ChEBI" id="CHEBI:58228"/>
    </ligand>
</feature>
<evidence type="ECO:0000259" key="10">
    <source>
        <dbReference type="Pfam" id="PF02729"/>
    </source>
</evidence>
<dbReference type="GO" id="GO:0006520">
    <property type="term" value="P:amino acid metabolic process"/>
    <property type="evidence" value="ECO:0007669"/>
    <property type="project" value="InterPro"/>
</dbReference>
<comment type="similarity">
    <text evidence="2 7">Belongs to the aspartate/ornithine carbamoyltransferase superfamily. ATCase family.</text>
</comment>
<dbReference type="Gene3D" id="3.40.50.1370">
    <property type="entry name" value="Aspartate/ornithine carbamoyltransferase"/>
    <property type="match status" value="2"/>
</dbReference>
<dbReference type="InterPro" id="IPR006132">
    <property type="entry name" value="Asp/Orn_carbamoyltranf_P-bd"/>
</dbReference>
<feature type="binding site" evidence="7">
    <location>
        <position position="125"/>
    </location>
    <ligand>
        <name>carbamoyl phosphate</name>
        <dbReference type="ChEBI" id="CHEBI:58228"/>
    </ligand>
</feature>
<comment type="function">
    <text evidence="5 7">Catalyzes the condensation of carbamoyl phosphate and aspartate to form carbamoyl aspartate and inorganic phosphate, the committed step in the de novo pyrimidine nucleotide biosynthesis pathway.</text>
</comment>
<feature type="domain" description="Aspartate/ornithine carbamoyltransferase carbamoyl-P binding" evidence="10">
    <location>
        <begin position="23"/>
        <end position="166"/>
    </location>
</feature>
<evidence type="ECO:0000256" key="4">
    <source>
        <dbReference type="ARBA" id="ARBA00022975"/>
    </source>
</evidence>
<dbReference type="InterPro" id="IPR036901">
    <property type="entry name" value="Asp/Orn_carbamoylTrfase_sf"/>
</dbReference>
<comment type="catalytic activity">
    <reaction evidence="6 7">
        <text>carbamoyl phosphate + L-aspartate = N-carbamoyl-L-aspartate + phosphate + H(+)</text>
        <dbReference type="Rhea" id="RHEA:20013"/>
        <dbReference type="ChEBI" id="CHEBI:15378"/>
        <dbReference type="ChEBI" id="CHEBI:29991"/>
        <dbReference type="ChEBI" id="CHEBI:32814"/>
        <dbReference type="ChEBI" id="CHEBI:43474"/>
        <dbReference type="ChEBI" id="CHEBI:58228"/>
        <dbReference type="EC" id="2.1.3.2"/>
    </reaction>
</comment>
<accession>A0A0P9FJE3</accession>
<dbReference type="InterPro" id="IPR006130">
    <property type="entry name" value="Asp/Orn_carbamoylTrfase"/>
</dbReference>
<feature type="binding site" evidence="7">
    <location>
        <position position="244"/>
    </location>
    <ligand>
        <name>L-aspartate</name>
        <dbReference type="ChEBI" id="CHEBI:29991"/>
    </ligand>
</feature>
<evidence type="ECO:0000256" key="2">
    <source>
        <dbReference type="ARBA" id="ARBA00008896"/>
    </source>
</evidence>
<dbReference type="PRINTS" id="PR00101">
    <property type="entry name" value="ATCASE"/>
</dbReference>
<evidence type="ECO:0000256" key="6">
    <source>
        <dbReference type="ARBA" id="ARBA00048859"/>
    </source>
</evidence>
<evidence type="ECO:0000256" key="3">
    <source>
        <dbReference type="ARBA" id="ARBA00022679"/>
    </source>
</evidence>
<feature type="domain" description="Aspartate/ornithine carbamoyltransferase Asp/Orn-binding" evidence="9">
    <location>
        <begin position="172"/>
        <end position="322"/>
    </location>
</feature>
<evidence type="ECO:0000256" key="7">
    <source>
        <dbReference type="HAMAP-Rule" id="MF_00001"/>
    </source>
</evidence>
<dbReference type="HAMAP" id="MF_00001">
    <property type="entry name" value="Asp_carb_tr"/>
    <property type="match status" value="1"/>
</dbReference>
<protein>
    <recommendedName>
        <fullName evidence="7">Aspartate carbamoyltransferase</fullName>
        <ecNumber evidence="7">2.1.3.2</ecNumber>
    </recommendedName>
    <alternativeName>
        <fullName evidence="7">Aspartate transcarbamylase</fullName>
        <shortName evidence="7">ATCase</shortName>
    </alternativeName>
</protein>
<dbReference type="GO" id="GO:0044205">
    <property type="term" value="P:'de novo' UMP biosynthetic process"/>
    <property type="evidence" value="ECO:0007669"/>
    <property type="project" value="UniProtKB-UniRule"/>
</dbReference>
<feature type="binding site" evidence="7">
    <location>
        <position position="103"/>
    </location>
    <ligand>
        <name>L-aspartate</name>
        <dbReference type="ChEBI" id="CHEBI:29991"/>
    </ligand>
</feature>
<dbReference type="Pfam" id="PF00185">
    <property type="entry name" value="OTCace"/>
    <property type="match status" value="1"/>
</dbReference>
<dbReference type="Proteomes" id="UP000050509">
    <property type="component" value="Unassembled WGS sequence"/>
</dbReference>
<dbReference type="InterPro" id="IPR002082">
    <property type="entry name" value="Asp_carbamoyltransf"/>
</dbReference>
<dbReference type="GO" id="GO:0006207">
    <property type="term" value="P:'de novo' pyrimidine nucleobase biosynthetic process"/>
    <property type="evidence" value="ECO:0007669"/>
    <property type="project" value="InterPro"/>
</dbReference>
<dbReference type="Pfam" id="PF02729">
    <property type="entry name" value="OTCace_N"/>
    <property type="match status" value="1"/>
</dbReference>
<sequence length="326" mass="35357">MTQATLPTDAPATRAQSAPPTRRHVLDLDDFSRDEIVEILETTASMKEVLGRPIKQVPALRGKTVVNMFFEDSTRTRISFELAARALSANVVGMTGKGSSVEKGESMIDTVRTLQALGADILVIRHRESGTPYLVSQHFRGSVLNAGDGRHAHPTQALLDMFTIHERLGRLEGLNVVIAGDILHSRVARSNLWGLATMGAKVTLCAPPTLLGPTAYWTATWPNLAISHNLDDCVDGADVIMTLRLQKERQESGLLPSLREYSRLFGVNAARVARAAPHCLVMHPGPMNEGVEIMPDVATSAQSVIEAQVTNGVAVRMALLYRLAEA</sequence>
<feature type="binding site" evidence="7">
    <location>
        <position position="76"/>
    </location>
    <ligand>
        <name>carbamoyl phosphate</name>
        <dbReference type="ChEBI" id="CHEBI:58228"/>
    </ligand>
</feature>
<dbReference type="PROSITE" id="PS00097">
    <property type="entry name" value="CARBAMOYLTRANSFERASE"/>
    <property type="match status" value="1"/>
</dbReference>
<dbReference type="PANTHER" id="PTHR45753:SF6">
    <property type="entry name" value="ASPARTATE CARBAMOYLTRANSFERASE"/>
    <property type="match status" value="1"/>
</dbReference>
<feature type="binding site" evidence="7">
    <location>
        <position position="153"/>
    </location>
    <ligand>
        <name>carbamoyl phosphate</name>
        <dbReference type="ChEBI" id="CHEBI:58228"/>
    </ligand>
</feature>
<evidence type="ECO:0000256" key="1">
    <source>
        <dbReference type="ARBA" id="ARBA00004852"/>
    </source>
</evidence>
<dbReference type="InterPro" id="IPR006131">
    <property type="entry name" value="Asp_carbamoyltransf_Asp/Orn-bd"/>
</dbReference>
<evidence type="ECO:0000259" key="9">
    <source>
        <dbReference type="Pfam" id="PF00185"/>
    </source>
</evidence>
<feature type="binding site" evidence="7">
    <location>
        <position position="186"/>
    </location>
    <ligand>
        <name>L-aspartate</name>
        <dbReference type="ChEBI" id="CHEBI:29991"/>
    </ligand>
</feature>
<dbReference type="AlphaFoldDB" id="A0A0P9FJE3"/>